<comment type="similarity">
    <text evidence="5">Belongs to the mitochondrial carrier (TC 2.A.29) family.</text>
</comment>
<comment type="subcellular location">
    <subcellularLocation>
        <location evidence="1">Membrane</location>
        <topology evidence="1">Multi-pass membrane protein</topology>
    </subcellularLocation>
</comment>
<evidence type="ECO:0008006" key="8">
    <source>
        <dbReference type="Google" id="ProtNLM"/>
    </source>
</evidence>
<keyword evidence="7" id="KW-1185">Reference proteome</keyword>
<evidence type="ECO:0000256" key="2">
    <source>
        <dbReference type="ARBA" id="ARBA00022692"/>
    </source>
</evidence>
<dbReference type="OrthoDB" id="250329at2759"/>
<dbReference type="EMBL" id="JWZX01002348">
    <property type="protein sequence ID" value="KOO29840.1"/>
    <property type="molecule type" value="Genomic_DNA"/>
</dbReference>
<dbReference type="PANTHER" id="PTHR46080">
    <property type="entry name" value="MITOCHONDRIAL SUBSTRATE CARRIER FAMILY PROTEIN J"/>
    <property type="match status" value="1"/>
</dbReference>
<protein>
    <recommendedName>
        <fullName evidence="8">Mitochondrial carrier family</fullName>
    </recommendedName>
</protein>
<dbReference type="Gene3D" id="1.50.40.10">
    <property type="entry name" value="Mitochondrial carrier domain"/>
    <property type="match status" value="1"/>
</dbReference>
<feature type="repeat" description="Solcar" evidence="4">
    <location>
        <begin position="144"/>
        <end position="230"/>
    </location>
</feature>
<evidence type="ECO:0000313" key="7">
    <source>
        <dbReference type="Proteomes" id="UP000037460"/>
    </source>
</evidence>
<dbReference type="GO" id="GO:0016020">
    <property type="term" value="C:membrane"/>
    <property type="evidence" value="ECO:0007669"/>
    <property type="project" value="UniProtKB-SubCell"/>
</dbReference>
<evidence type="ECO:0000256" key="3">
    <source>
        <dbReference type="ARBA" id="ARBA00023136"/>
    </source>
</evidence>
<evidence type="ECO:0000256" key="5">
    <source>
        <dbReference type="RuleBase" id="RU000488"/>
    </source>
</evidence>
<reference evidence="7" key="1">
    <citation type="journal article" date="2015" name="PLoS Genet.">
        <title>Genome Sequence and Transcriptome Analyses of Chrysochromulina tobin: Metabolic Tools for Enhanced Algal Fitness in the Prominent Order Prymnesiales (Haptophyceae).</title>
        <authorList>
            <person name="Hovde B.T."/>
            <person name="Deodato C.R."/>
            <person name="Hunsperger H.M."/>
            <person name="Ryken S.A."/>
            <person name="Yost W."/>
            <person name="Jha R.K."/>
            <person name="Patterson J."/>
            <person name="Monnat R.J. Jr."/>
            <person name="Barlow S.B."/>
            <person name="Starkenburg S.R."/>
            <person name="Cattolico R.A."/>
        </authorList>
    </citation>
    <scope>NUCLEOTIDE SEQUENCE</scope>
    <source>
        <strain evidence="7">CCMP291</strain>
    </source>
</reference>
<dbReference type="InterPro" id="IPR018108">
    <property type="entry name" value="MCP_transmembrane"/>
</dbReference>
<comment type="caution">
    <text evidence="6">The sequence shown here is derived from an EMBL/GenBank/DDBJ whole genome shotgun (WGS) entry which is preliminary data.</text>
</comment>
<dbReference type="SUPFAM" id="SSF103506">
    <property type="entry name" value="Mitochondrial carrier"/>
    <property type="match status" value="1"/>
</dbReference>
<dbReference type="PANTHER" id="PTHR46080:SF18">
    <property type="entry name" value="MITOCHONDRIAL SUBSTRATE CARRIER FAMILY PROTEIN J"/>
    <property type="match status" value="1"/>
</dbReference>
<keyword evidence="5" id="KW-0813">Transport</keyword>
<evidence type="ECO:0000256" key="4">
    <source>
        <dbReference type="PROSITE-ProRule" id="PRU00282"/>
    </source>
</evidence>
<feature type="repeat" description="Solcar" evidence="4">
    <location>
        <begin position="42"/>
        <end position="132"/>
    </location>
</feature>
<keyword evidence="2 4" id="KW-0812">Transmembrane</keyword>
<proteinExistence type="inferred from homology"/>
<dbReference type="AlphaFoldDB" id="A0A0M0JTH5"/>
<organism evidence="6 7">
    <name type="scientific">Chrysochromulina tobinii</name>
    <dbReference type="NCBI Taxonomy" id="1460289"/>
    <lineage>
        <taxon>Eukaryota</taxon>
        <taxon>Haptista</taxon>
        <taxon>Haptophyta</taxon>
        <taxon>Prymnesiophyceae</taxon>
        <taxon>Prymnesiales</taxon>
        <taxon>Chrysochromulinaceae</taxon>
        <taxon>Chrysochromulina</taxon>
    </lineage>
</organism>
<accession>A0A0M0JTH5</accession>
<gene>
    <name evidence="6" type="ORF">Ctob_013177</name>
</gene>
<evidence type="ECO:0000256" key="1">
    <source>
        <dbReference type="ARBA" id="ARBA00004141"/>
    </source>
</evidence>
<dbReference type="Proteomes" id="UP000037460">
    <property type="component" value="Unassembled WGS sequence"/>
</dbReference>
<name>A0A0M0JTH5_9EUKA</name>
<dbReference type="InterPro" id="IPR023395">
    <property type="entry name" value="MCP_dom_sf"/>
</dbReference>
<dbReference type="PROSITE" id="PS50920">
    <property type="entry name" value="SOLCAR"/>
    <property type="match status" value="2"/>
</dbReference>
<evidence type="ECO:0000313" key="6">
    <source>
        <dbReference type="EMBL" id="KOO29840.1"/>
    </source>
</evidence>
<keyword evidence="3 4" id="KW-0472">Membrane</keyword>
<dbReference type="Pfam" id="PF00153">
    <property type="entry name" value="Mito_carr"/>
    <property type="match status" value="2"/>
</dbReference>
<sequence>MLRSEGIGAFYKGAALNAAFTPLARGLFVLGMDTSKQHVGEGTTARDFAAGTAGQLVASLAYVPRDVIVERCAIDGQLAKQVGSSSSSSTVLGTIMRAEGLLGFYRAYVPHQFLWIPCNGLMLAFVGKGKDLGVAAGMQTSTVSFGVLNTLSSASAAAWLTTPIDVIKTRLQIAGANPELFSYNGPLDCVTKTVRAEGVSALFAGASGRVLYLGPAMALFFPIYDALKKLLLE</sequence>